<dbReference type="InterPro" id="IPR002145">
    <property type="entry name" value="CopG"/>
</dbReference>
<dbReference type="RefSeq" id="WP_068386301.1">
    <property type="nucleotide sequence ID" value="NZ_LSZO01000003.1"/>
</dbReference>
<dbReference type="AlphaFoldDB" id="A0A139SYI6"/>
<keyword evidence="4" id="KW-1185">Reference proteome</keyword>
<sequence>MVNVAAVKLEEDTKELLELLSNTRKRSVNWMIREAIREYAQREGEKEKLRQEALKAWMDYSVSDLHLTHAEADAWLAGLEAGEPVEIPKCHV</sequence>
<proteinExistence type="predicted"/>
<dbReference type="EMBL" id="LSZO01000003">
    <property type="protein sequence ID" value="KXU39491.1"/>
    <property type="molecule type" value="Genomic_DNA"/>
</dbReference>
<feature type="coiled-coil region" evidence="1">
    <location>
        <begin position="6"/>
        <end position="52"/>
    </location>
</feature>
<keyword evidence="1" id="KW-0175">Coiled coil</keyword>
<evidence type="ECO:0000256" key="1">
    <source>
        <dbReference type="SAM" id="Coils"/>
    </source>
</evidence>
<dbReference type="Proteomes" id="UP000072660">
    <property type="component" value="Unassembled WGS sequence"/>
</dbReference>
<dbReference type="GO" id="GO:0006355">
    <property type="term" value="P:regulation of DNA-templated transcription"/>
    <property type="evidence" value="ECO:0007669"/>
    <property type="project" value="InterPro"/>
</dbReference>
<evidence type="ECO:0000313" key="3">
    <source>
        <dbReference type="EMBL" id="KXU39491.1"/>
    </source>
</evidence>
<organism evidence="3 4">
    <name type="scientific">Ventosimonas gracilis</name>
    <dbReference type="NCBI Taxonomy" id="1680762"/>
    <lineage>
        <taxon>Bacteria</taxon>
        <taxon>Pseudomonadati</taxon>
        <taxon>Pseudomonadota</taxon>
        <taxon>Gammaproteobacteria</taxon>
        <taxon>Pseudomonadales</taxon>
        <taxon>Ventosimonadaceae</taxon>
        <taxon>Ventosimonas</taxon>
    </lineage>
</organism>
<feature type="domain" description="Ribbon-helix-helix protein CopG" evidence="2">
    <location>
        <begin position="7"/>
        <end position="43"/>
    </location>
</feature>
<dbReference type="Pfam" id="PF01402">
    <property type="entry name" value="RHH_1"/>
    <property type="match status" value="1"/>
</dbReference>
<protein>
    <submittedName>
        <fullName evidence="3">CopG family transcriptional regulator</fullName>
    </submittedName>
</protein>
<reference evidence="3 4" key="1">
    <citation type="submission" date="2016-02" db="EMBL/GenBank/DDBJ databases">
        <authorList>
            <person name="Wen L."/>
            <person name="He K."/>
            <person name="Yang H."/>
        </authorList>
    </citation>
    <scope>NUCLEOTIDE SEQUENCE [LARGE SCALE GENOMIC DNA]</scope>
    <source>
        <strain evidence="3 4">CV58</strain>
    </source>
</reference>
<evidence type="ECO:0000313" key="4">
    <source>
        <dbReference type="Proteomes" id="UP000072660"/>
    </source>
</evidence>
<evidence type="ECO:0000259" key="2">
    <source>
        <dbReference type="Pfam" id="PF01402"/>
    </source>
</evidence>
<comment type="caution">
    <text evidence="3">The sequence shown here is derived from an EMBL/GenBank/DDBJ whole genome shotgun (WGS) entry which is preliminary data.</text>
</comment>
<dbReference type="OrthoDB" id="5298181at2"/>
<accession>A0A139SYI6</accession>
<dbReference type="InterPro" id="IPR010985">
    <property type="entry name" value="Ribbon_hlx_hlx"/>
</dbReference>
<dbReference type="SUPFAM" id="SSF47598">
    <property type="entry name" value="Ribbon-helix-helix"/>
    <property type="match status" value="1"/>
</dbReference>
<name>A0A139SYI6_9GAMM</name>
<gene>
    <name evidence="3" type="ORF">AXE65_08285</name>
</gene>